<dbReference type="Proteomes" id="UP000018433">
    <property type="component" value="Unassembled WGS sequence"/>
</dbReference>
<evidence type="ECO:0000256" key="1">
    <source>
        <dbReference type="SAM" id="MobiDB-lite"/>
    </source>
</evidence>
<keyword evidence="3" id="KW-0732">Signal</keyword>
<name>A0ABN0JX46_9GAMM</name>
<dbReference type="NCBIfam" id="NF041109">
    <property type="entry name" value="VF_TspB_C_term"/>
    <property type="match status" value="1"/>
</dbReference>
<dbReference type="RefSeq" id="WP_004947935.1">
    <property type="nucleotide sequence ID" value="NZ_KB849643.1"/>
</dbReference>
<keyword evidence="2" id="KW-1133">Transmembrane helix</keyword>
<evidence type="ECO:0000313" key="4">
    <source>
        <dbReference type="EMBL" id="ENV60174.1"/>
    </source>
</evidence>
<reference evidence="4 5" key="1">
    <citation type="submission" date="2013-02" db="EMBL/GenBank/DDBJ databases">
        <title>The Genome Sequence of Acinetobacter soli NIPH 2899.</title>
        <authorList>
            <consortium name="The Broad Institute Genome Sequencing Platform"/>
            <consortium name="The Broad Institute Genome Sequencing Center for Infectious Disease"/>
            <person name="Cerqueira G."/>
            <person name="Feldgarden M."/>
            <person name="Courvalin P."/>
            <person name="Perichon B."/>
            <person name="Grillot-Courvalin C."/>
            <person name="Clermont D."/>
            <person name="Rocha E."/>
            <person name="Yoon E.-J."/>
            <person name="Nemec A."/>
            <person name="Walker B."/>
            <person name="Young S.K."/>
            <person name="Zeng Q."/>
            <person name="Gargeya S."/>
            <person name="Fitzgerald M."/>
            <person name="Haas B."/>
            <person name="Abouelleil A."/>
            <person name="Alvarado L."/>
            <person name="Arachchi H.M."/>
            <person name="Berlin A.M."/>
            <person name="Chapman S.B."/>
            <person name="Dewar J."/>
            <person name="Goldberg J."/>
            <person name="Griggs A."/>
            <person name="Gujja S."/>
            <person name="Hansen M."/>
            <person name="Howarth C."/>
            <person name="Imamovic A."/>
            <person name="Larimer J."/>
            <person name="McCowan C."/>
            <person name="Murphy C."/>
            <person name="Neiman D."/>
            <person name="Pearson M."/>
            <person name="Priest M."/>
            <person name="Roberts A."/>
            <person name="Saif S."/>
            <person name="Shea T."/>
            <person name="Sisk P."/>
            <person name="Sykes S."/>
            <person name="Wortman J."/>
            <person name="Nusbaum C."/>
            <person name="Birren B."/>
        </authorList>
    </citation>
    <scope>NUCLEOTIDE SEQUENCE [LARGE SCALE GENOMIC DNA]</scope>
    <source>
        <strain evidence="4 5">NIPH 2899</strain>
    </source>
</reference>
<dbReference type="EMBL" id="APPV01000011">
    <property type="protein sequence ID" value="ENV60174.1"/>
    <property type="molecule type" value="Genomic_DNA"/>
</dbReference>
<keyword evidence="5" id="KW-1185">Reference proteome</keyword>
<feature type="compositionally biased region" description="Basic and acidic residues" evidence="1">
    <location>
        <begin position="329"/>
        <end position="339"/>
    </location>
</feature>
<organism evidence="4 5">
    <name type="scientific">Acinetobacter soli NIPH 2899</name>
    <dbReference type="NCBI Taxonomy" id="1217677"/>
    <lineage>
        <taxon>Bacteria</taxon>
        <taxon>Pseudomonadati</taxon>
        <taxon>Pseudomonadota</taxon>
        <taxon>Gammaproteobacteria</taxon>
        <taxon>Moraxellales</taxon>
        <taxon>Moraxellaceae</taxon>
        <taxon>Acinetobacter</taxon>
    </lineage>
</organism>
<feature type="region of interest" description="Disordered" evidence="1">
    <location>
        <begin position="310"/>
        <end position="348"/>
    </location>
</feature>
<feature type="chain" id="PRO_5047040937" description="Neisseria meningitidis TspB protein" evidence="3">
    <location>
        <begin position="22"/>
        <end position="455"/>
    </location>
</feature>
<sequence length="455" mass="49525">MRNLFLFLLLLIILICTHTYAANDLNDWNGTVSKEVREKLNNDTTTYKTLSNVKATPQQSSAKYSDSAIKAGSKVGVTIEALQVPASKLDIAKTLVARHGKNVAKIAAGTVAGTAVMYVGEAAIKELVNAIGWVIDEGGKITKQQTDPNDCIDSKCSNHQYLYSDTIDSVPPTSLNIAWSSICVLRGYTKGSAITNHLFQPFQIGDMAYAACKKENGENDWIALTPKLNQNYNPNPSPVSPTVTDSDFQQAIQDQLTNAPNSELSNKLATDAYTLQDSNGKATDSLSKADTDTGINQAANKMVDAAKSAIANDANPQNAKLTSGSSGKAETETETKNEDGTTGEPSKSSTNFQLPAFCDWASYVCEFIDWVKEDPEQQESIELPTTELTERSFVENLFKVTASCPPDNTLTLPLPHGPVFTYTFTYTRFCSYLDLISYIFVAVAYYWAASIVVRS</sequence>
<evidence type="ECO:0000256" key="2">
    <source>
        <dbReference type="SAM" id="Phobius"/>
    </source>
</evidence>
<accession>A0ABN0JX46</accession>
<protein>
    <recommendedName>
        <fullName evidence="6">Neisseria meningitidis TspB protein</fullName>
    </recommendedName>
</protein>
<feature type="transmembrane region" description="Helical" evidence="2">
    <location>
        <begin position="435"/>
        <end position="453"/>
    </location>
</feature>
<feature type="compositionally biased region" description="Polar residues" evidence="1">
    <location>
        <begin position="314"/>
        <end position="328"/>
    </location>
</feature>
<gene>
    <name evidence="4" type="ORF">F950_02736</name>
</gene>
<feature type="signal peptide" evidence="3">
    <location>
        <begin position="1"/>
        <end position="21"/>
    </location>
</feature>
<proteinExistence type="predicted"/>
<evidence type="ECO:0000256" key="3">
    <source>
        <dbReference type="SAM" id="SignalP"/>
    </source>
</evidence>
<keyword evidence="2" id="KW-0812">Transmembrane</keyword>
<evidence type="ECO:0008006" key="6">
    <source>
        <dbReference type="Google" id="ProtNLM"/>
    </source>
</evidence>
<keyword evidence="2" id="KW-0472">Membrane</keyword>
<comment type="caution">
    <text evidence="4">The sequence shown here is derived from an EMBL/GenBank/DDBJ whole genome shotgun (WGS) entry which is preliminary data.</text>
</comment>
<evidence type="ECO:0000313" key="5">
    <source>
        <dbReference type="Proteomes" id="UP000018433"/>
    </source>
</evidence>